<dbReference type="PANTHER" id="PTHR10824">
    <property type="entry name" value="ACYL-COENZYME A THIOESTERASE-RELATED"/>
    <property type="match status" value="1"/>
</dbReference>
<dbReference type="GO" id="GO:0047617">
    <property type="term" value="F:fatty acyl-CoA hydrolase activity"/>
    <property type="evidence" value="ECO:0007669"/>
    <property type="project" value="TreeGrafter"/>
</dbReference>
<feature type="domain" description="BAAT/Acyl-CoA thioester hydrolase C-terminal" evidence="4">
    <location>
        <begin position="319"/>
        <end position="422"/>
    </location>
</feature>
<evidence type="ECO:0000259" key="3">
    <source>
        <dbReference type="Pfam" id="PF04775"/>
    </source>
</evidence>
<feature type="domain" description="Acyl-CoA thioester hydrolase/bile acid-CoA amino acid N-acetyltransferase" evidence="3">
    <location>
        <begin position="52"/>
        <end position="174"/>
    </location>
</feature>
<dbReference type="InterPro" id="IPR016662">
    <property type="entry name" value="Acyl-CoA_thioEstase_long-chain"/>
</dbReference>
<protein>
    <submittedName>
        <fullName evidence="5">Palmitoyl-CoA hydrolase</fullName>
    </submittedName>
</protein>
<evidence type="ECO:0000256" key="1">
    <source>
        <dbReference type="ARBA" id="ARBA00006538"/>
    </source>
</evidence>
<comment type="similarity">
    <text evidence="1">Belongs to the C/M/P thioester hydrolase family.</text>
</comment>
<keyword evidence="5" id="KW-0378">Hydrolase</keyword>
<feature type="active site" description="Charge relay system" evidence="2">
    <location>
        <position position="271"/>
    </location>
</feature>
<dbReference type="InterPro" id="IPR042490">
    <property type="entry name" value="Thio_Ohase/BAAT_N"/>
</dbReference>
<sequence length="428" mass="44085">MARSRSVRTWAAAVVLALTGVTVSGCTGGHDRAISGSGAVAIEVDQPEALADQAVRVRITGLAPGAEVTVTTQASDYRASSWQAHAAFVADPQGAVDLATTAPRSGSYQGVDGMGLFWSMEPPADAAATAFVPKFPQLQGYYQVRLAVETGGRQQAVRVLERHWLADGVTARELTPAKDGIAGELFLPPSGTARRPAVLAFGGSEGGTGQNFTAALLASHGYPTLALGYFGLPGLPSTLQDVPLEYFADAARLLAAQPEVDPAQLLALGYSRGSEAALLLAEDYPTLVHGAVVYAPSAQVNPGFPSGPTAWTLHGSPVPTGTIPLDKLDGPLLAIAGADDRIWPSANWAGQLVKALDLAQNPHPHQAIVYPDAGHLVGTFPYLAADTTLGSAASKRTTNFGGTRAGNAAAQAAGWAQVLTLLSGLRSS</sequence>
<keyword evidence="6" id="KW-1185">Reference proteome</keyword>
<dbReference type="Pfam" id="PF04775">
    <property type="entry name" value="Bile_Hydr_Trans"/>
    <property type="match status" value="1"/>
</dbReference>
<gene>
    <name evidence="5" type="ORF">GCM10018781_64340</name>
</gene>
<feature type="active site" description="Charge relay system" evidence="2">
    <location>
        <position position="375"/>
    </location>
</feature>
<reference evidence="5" key="1">
    <citation type="journal article" date="2014" name="Int. J. Syst. Evol. Microbiol.">
        <title>Complete genome sequence of Corynebacterium casei LMG S-19264T (=DSM 44701T), isolated from a smear-ripened cheese.</title>
        <authorList>
            <consortium name="US DOE Joint Genome Institute (JGI-PGF)"/>
            <person name="Walter F."/>
            <person name="Albersmeier A."/>
            <person name="Kalinowski J."/>
            <person name="Ruckert C."/>
        </authorList>
    </citation>
    <scope>NUCLEOTIDE SEQUENCE</scope>
    <source>
        <strain evidence="5">JCM 4646</strain>
    </source>
</reference>
<dbReference type="InterPro" id="IPR006862">
    <property type="entry name" value="Thio_Ohase/aa_AcTrfase"/>
</dbReference>
<dbReference type="PIRSF" id="PIRSF016521">
    <property type="entry name" value="Acyl-CoA_hydro"/>
    <property type="match status" value="1"/>
</dbReference>
<organism evidence="5 6">
    <name type="scientific">Kitasatospora indigofera</name>
    <dbReference type="NCBI Taxonomy" id="67307"/>
    <lineage>
        <taxon>Bacteria</taxon>
        <taxon>Bacillati</taxon>
        <taxon>Actinomycetota</taxon>
        <taxon>Actinomycetes</taxon>
        <taxon>Kitasatosporales</taxon>
        <taxon>Streptomycetaceae</taxon>
        <taxon>Kitasatospora</taxon>
    </lineage>
</organism>
<dbReference type="GO" id="GO:0006631">
    <property type="term" value="P:fatty acid metabolic process"/>
    <property type="evidence" value="ECO:0007669"/>
    <property type="project" value="TreeGrafter"/>
</dbReference>
<comment type="caution">
    <text evidence="5">The sequence shown here is derived from an EMBL/GenBank/DDBJ whole genome shotgun (WGS) entry which is preliminary data.</text>
</comment>
<dbReference type="PANTHER" id="PTHR10824:SF4">
    <property type="entry name" value="ACYL-COENZYME A THIOESTERASE 1-LIKE"/>
    <property type="match status" value="1"/>
</dbReference>
<dbReference type="Proteomes" id="UP000617734">
    <property type="component" value="Unassembled WGS sequence"/>
</dbReference>
<feature type="active site" description="Charge relay system" evidence="2">
    <location>
        <position position="340"/>
    </location>
</feature>
<evidence type="ECO:0000313" key="5">
    <source>
        <dbReference type="EMBL" id="GHH81523.1"/>
    </source>
</evidence>
<dbReference type="InterPro" id="IPR029058">
    <property type="entry name" value="AB_hydrolase_fold"/>
</dbReference>
<dbReference type="Pfam" id="PF08840">
    <property type="entry name" value="BAAT_C"/>
    <property type="match status" value="2"/>
</dbReference>
<dbReference type="Gene3D" id="2.60.40.2240">
    <property type="entry name" value="Acyl-CoA thioester hydrolase/BAAT N-terminal domain"/>
    <property type="match status" value="1"/>
</dbReference>
<dbReference type="SUPFAM" id="SSF53474">
    <property type="entry name" value="alpha/beta-Hydrolases"/>
    <property type="match status" value="1"/>
</dbReference>
<dbReference type="PROSITE" id="PS51257">
    <property type="entry name" value="PROKAR_LIPOPROTEIN"/>
    <property type="match status" value="1"/>
</dbReference>
<evidence type="ECO:0000313" key="6">
    <source>
        <dbReference type="Proteomes" id="UP000617734"/>
    </source>
</evidence>
<dbReference type="GO" id="GO:0006637">
    <property type="term" value="P:acyl-CoA metabolic process"/>
    <property type="evidence" value="ECO:0007669"/>
    <property type="project" value="InterPro"/>
</dbReference>
<evidence type="ECO:0000259" key="4">
    <source>
        <dbReference type="Pfam" id="PF08840"/>
    </source>
</evidence>
<reference evidence="5" key="2">
    <citation type="submission" date="2020-09" db="EMBL/GenBank/DDBJ databases">
        <authorList>
            <person name="Sun Q."/>
            <person name="Ohkuma M."/>
        </authorList>
    </citation>
    <scope>NUCLEOTIDE SEQUENCE</scope>
    <source>
        <strain evidence="5">JCM 4646</strain>
    </source>
</reference>
<dbReference type="InterPro" id="IPR014940">
    <property type="entry name" value="BAAT_C"/>
</dbReference>
<dbReference type="AlphaFoldDB" id="A0A919L2I1"/>
<name>A0A919L2I1_9ACTN</name>
<evidence type="ECO:0000256" key="2">
    <source>
        <dbReference type="PIRSR" id="PIRSR016521-1"/>
    </source>
</evidence>
<accession>A0A919L2I1</accession>
<proteinExistence type="inferred from homology"/>
<dbReference type="EMBL" id="BNBO01000053">
    <property type="protein sequence ID" value="GHH81523.1"/>
    <property type="molecule type" value="Genomic_DNA"/>
</dbReference>
<dbReference type="Gene3D" id="3.40.50.1820">
    <property type="entry name" value="alpha/beta hydrolase"/>
    <property type="match status" value="1"/>
</dbReference>
<feature type="domain" description="BAAT/Acyl-CoA thioester hydrolase C-terminal" evidence="4">
    <location>
        <begin position="242"/>
        <end position="295"/>
    </location>
</feature>